<dbReference type="PROSITE" id="PS51273">
    <property type="entry name" value="GATASE_TYPE_1"/>
    <property type="match status" value="1"/>
</dbReference>
<dbReference type="PANTHER" id="PTHR43235:SF1">
    <property type="entry name" value="GLUTAMINE AMIDOTRANSFERASE PB2B2.05-RELATED"/>
    <property type="match status" value="1"/>
</dbReference>
<dbReference type="Pfam" id="PF07722">
    <property type="entry name" value="Peptidase_C26"/>
    <property type="match status" value="1"/>
</dbReference>
<sequence length="241" mass="25968">MSRPVIGLTCYLEPAKWGAWEIEAALLPHWYVDLFQEAGARVVMLPPDTGSDVEVLDRLDGLVIVGGADVNPASYGEAPHETSDVPRASRDASEAHLYRGARERQMPVLGICRGLQVMAVAHGGALHQNLPDVSSLVHRERPGQFVDHPASFTQGSIIAQSLGATDVIVNSSHHQAVKDPGDLAVTGVAPDGTIEVCEDPSMPFCVGVQWHPEHPDRRVADHGLISRFLDAARQHRGGLQP</sequence>
<dbReference type="PANTHER" id="PTHR43235">
    <property type="entry name" value="GLUTAMINE AMIDOTRANSFERASE PB2B2.05-RELATED"/>
    <property type="match status" value="1"/>
</dbReference>
<feature type="compositionally biased region" description="Basic and acidic residues" evidence="1">
    <location>
        <begin position="78"/>
        <end position="93"/>
    </location>
</feature>
<dbReference type="Gene3D" id="3.40.50.880">
    <property type="match status" value="1"/>
</dbReference>
<dbReference type="EMBL" id="CAFBNB010000140">
    <property type="protein sequence ID" value="CAB4933324.1"/>
    <property type="molecule type" value="Genomic_DNA"/>
</dbReference>
<accession>A0A6J7ISS4</accession>
<dbReference type="CDD" id="cd01745">
    <property type="entry name" value="GATase1_2"/>
    <property type="match status" value="1"/>
</dbReference>
<evidence type="ECO:0000313" key="2">
    <source>
        <dbReference type="EMBL" id="CAB4933324.1"/>
    </source>
</evidence>
<dbReference type="SUPFAM" id="SSF52317">
    <property type="entry name" value="Class I glutamine amidotransferase-like"/>
    <property type="match status" value="1"/>
</dbReference>
<dbReference type="GO" id="GO:0006598">
    <property type="term" value="P:polyamine catabolic process"/>
    <property type="evidence" value="ECO:0007669"/>
    <property type="project" value="TreeGrafter"/>
</dbReference>
<protein>
    <submittedName>
        <fullName evidence="2">Unannotated protein</fullName>
    </submittedName>
</protein>
<organism evidence="2">
    <name type="scientific">freshwater metagenome</name>
    <dbReference type="NCBI Taxonomy" id="449393"/>
    <lineage>
        <taxon>unclassified sequences</taxon>
        <taxon>metagenomes</taxon>
        <taxon>ecological metagenomes</taxon>
    </lineage>
</organism>
<proteinExistence type="predicted"/>
<dbReference type="InterPro" id="IPR029062">
    <property type="entry name" value="Class_I_gatase-like"/>
</dbReference>
<name>A0A6J7ISS4_9ZZZZ</name>
<dbReference type="InterPro" id="IPR011697">
    <property type="entry name" value="Peptidase_C26"/>
</dbReference>
<gene>
    <name evidence="2" type="ORF">UFOPK3720_00827</name>
</gene>
<feature type="region of interest" description="Disordered" evidence="1">
    <location>
        <begin position="73"/>
        <end position="93"/>
    </location>
</feature>
<dbReference type="GO" id="GO:0033969">
    <property type="term" value="F:gamma-glutamyl-gamma-aminobutyrate hydrolase activity"/>
    <property type="evidence" value="ECO:0007669"/>
    <property type="project" value="TreeGrafter"/>
</dbReference>
<dbReference type="GO" id="GO:0005829">
    <property type="term" value="C:cytosol"/>
    <property type="evidence" value="ECO:0007669"/>
    <property type="project" value="TreeGrafter"/>
</dbReference>
<dbReference type="InterPro" id="IPR044668">
    <property type="entry name" value="PuuD-like"/>
</dbReference>
<dbReference type="AlphaFoldDB" id="A0A6J7ISS4"/>
<evidence type="ECO:0000256" key="1">
    <source>
        <dbReference type="SAM" id="MobiDB-lite"/>
    </source>
</evidence>
<reference evidence="2" key="1">
    <citation type="submission" date="2020-05" db="EMBL/GenBank/DDBJ databases">
        <authorList>
            <person name="Chiriac C."/>
            <person name="Salcher M."/>
            <person name="Ghai R."/>
            <person name="Kavagutti S V."/>
        </authorList>
    </citation>
    <scope>NUCLEOTIDE SEQUENCE</scope>
</reference>